<dbReference type="Proteomes" id="UP000438874">
    <property type="component" value="Unassembled WGS sequence"/>
</dbReference>
<feature type="compositionally biased region" description="Pro residues" evidence="1">
    <location>
        <begin position="274"/>
        <end position="293"/>
    </location>
</feature>
<feature type="compositionally biased region" description="Polar residues" evidence="1">
    <location>
        <begin position="16"/>
        <end position="25"/>
    </location>
</feature>
<feature type="region of interest" description="Disordered" evidence="1">
    <location>
        <begin position="270"/>
        <end position="346"/>
    </location>
</feature>
<feature type="region of interest" description="Disordered" evidence="1">
    <location>
        <begin position="763"/>
        <end position="797"/>
    </location>
</feature>
<feature type="compositionally biased region" description="Pro residues" evidence="1">
    <location>
        <begin position="488"/>
        <end position="500"/>
    </location>
</feature>
<feature type="compositionally biased region" description="Low complexity" evidence="1">
    <location>
        <begin position="294"/>
        <end position="314"/>
    </location>
</feature>
<evidence type="ECO:0000313" key="2">
    <source>
        <dbReference type="EMBL" id="GCL48354.1"/>
    </source>
</evidence>
<dbReference type="AlphaFoldDB" id="A0A6H9GE36"/>
<feature type="region of interest" description="Disordered" evidence="1">
    <location>
        <begin position="1"/>
        <end position="25"/>
    </location>
</feature>
<feature type="compositionally biased region" description="Basic and acidic residues" evidence="1">
    <location>
        <begin position="763"/>
        <end position="777"/>
    </location>
</feature>
<reference evidence="2 3" key="1">
    <citation type="submission" date="2019-02" db="EMBL/GenBank/DDBJ databases">
        <title>Draft genome sequence of Arthrospira platensis NIES-3787.</title>
        <authorList>
            <person name="Yamaguchi H."/>
            <person name="Suzuki S."/>
            <person name="Kawachi M."/>
        </authorList>
    </citation>
    <scope>NUCLEOTIDE SEQUENCE [LARGE SCALE GENOMIC DNA]</scope>
    <source>
        <strain evidence="2 3">NIES-3787</strain>
    </source>
</reference>
<feature type="compositionally biased region" description="Pro residues" evidence="1">
    <location>
        <begin position="470"/>
        <end position="480"/>
    </location>
</feature>
<dbReference type="EMBL" id="BJCH01000115">
    <property type="protein sequence ID" value="GCL48354.1"/>
    <property type="molecule type" value="Genomic_DNA"/>
</dbReference>
<evidence type="ECO:0000313" key="3">
    <source>
        <dbReference type="Proteomes" id="UP000438874"/>
    </source>
</evidence>
<accession>A0A6H9GE36</accession>
<proteinExistence type="predicted"/>
<sequence length="797" mass="84964">MSNRLPPRGNRAPAKNISTPNSTFFGSKPPIDMSLNAHSGYTWVNPKQNPLSPQFVPPKSSPVSRMPPKIPPVPKGGLGLGKMAGGLRGGLLGIALMVGLALLDWWLDQPAPPPTSSDPLPPGTAPGDYLLNPLKTYSVTASANVRQIQIYSVPGLRIEAKGDWIVGATYSKTENYDTPGVIKKHEIMPASPGQFTLTNVASISSPVFEYSSGLYNPYWGYMASTTDSTGVKSPKFSVGWVILHSSNRNETTYTYEGLGVQMTITEVGSTQPIAPIPSPTPYPAPPYPLPPSGGNPSTVTKPATKPATPGNPAPLGNPNITPVPAPTLNPKNAPVLPASNPNEEQDDPPFWFIPDPIYSSPNFPQSPGYSPPDFSQLFAPLVRPYVTSDPVLTAYQKARDQAAKMSVRNPFSSPSYSTTPGTTTPVTTTPGTTTPGTTTPGTTTPGTTPPTSGTTTPTTTPGTPSNRDPAPIPLFPPFPIINPQNPQTTPPNPPPPPVQQTPPGNNCCVPTPIDNKLNDVNNKLDLITPTLQLADLALLKVINAKLGPQVNGGLSGYLQDRFSKLWNSRVIDRALNLMAVGASLHNAIMLSRDLGATLIETTGNVLAAIGIKDADGQAFDFNSIIGQTVENFVKSAVGADNYTNLKQTWIKANRILTAGANLIDSVRSMQNTIVEAQEIVGGWVAKIGNGLSRDGVVSDNTIDWMPERPDFKNPFFRAQQTIESLTEATESVNQLASAVIEAQELRTQINANYQAFQNEITVKSEEKKTAETAKKQESQSTDINKSDLKQGAPNDAD</sequence>
<gene>
    <name evidence="2" type="ORF">NIES3787_40730</name>
</gene>
<name>A0A6H9GE36_MICAE</name>
<feature type="region of interest" description="Disordered" evidence="1">
    <location>
        <begin position="403"/>
        <end position="505"/>
    </location>
</feature>
<feature type="compositionally biased region" description="Low complexity" evidence="1">
    <location>
        <begin position="418"/>
        <end position="464"/>
    </location>
</feature>
<organism evidence="2 3">
    <name type="scientific">Microcystis aeruginosa NIES-3787</name>
    <dbReference type="NCBI Taxonomy" id="2517782"/>
    <lineage>
        <taxon>Bacteria</taxon>
        <taxon>Bacillati</taxon>
        <taxon>Cyanobacteriota</taxon>
        <taxon>Cyanophyceae</taxon>
        <taxon>Oscillatoriophycideae</taxon>
        <taxon>Chroococcales</taxon>
        <taxon>Microcystaceae</taxon>
        <taxon>Microcystis</taxon>
    </lineage>
</organism>
<protein>
    <submittedName>
        <fullName evidence="2">Uncharacterized protein</fullName>
    </submittedName>
</protein>
<comment type="caution">
    <text evidence="2">The sequence shown here is derived from an EMBL/GenBank/DDBJ whole genome shotgun (WGS) entry which is preliminary data.</text>
</comment>
<evidence type="ECO:0000256" key="1">
    <source>
        <dbReference type="SAM" id="MobiDB-lite"/>
    </source>
</evidence>